<sequence length="291" mass="31572">MASEKTTLDAAKENDVEALLVLCGAGVATQAYVPLVQGVIGGSALRVRPSFVSTQVPLPCHIYFTSSVGPLRKELIVERHVAAPPDIIAGSLYRGVGRANQNPIGEDLNTTRTDYTWGHRSYSLNIFIFIYGEYAKGGICLEKDALFQRWERDVGRRTVQLPIDGGSGSLGSLLGTSCHARDAFVFPITNNPSPPATKQKDERPRSKSTVSLINETTPLIHPTGNGNGTHYHTNGHTNGRCVQPAASGNSSGAADASHQMVDEETSFYHLEKSPHTMRFENLRGYWQPPAT</sequence>
<evidence type="ECO:0000256" key="1">
    <source>
        <dbReference type="SAM" id="MobiDB-lite"/>
    </source>
</evidence>
<name>A0ABY0GXF8_9PEZI</name>
<comment type="caution">
    <text evidence="2">The sequence shown here is derived from an EMBL/GenBank/DDBJ whole genome shotgun (WGS) entry which is preliminary data.</text>
</comment>
<gene>
    <name evidence="2" type="ORF">DL762_009136</name>
</gene>
<organism evidence="2 3">
    <name type="scientific">Monosporascus cannonballus</name>
    <dbReference type="NCBI Taxonomy" id="155416"/>
    <lineage>
        <taxon>Eukaryota</taxon>
        <taxon>Fungi</taxon>
        <taxon>Dikarya</taxon>
        <taxon>Ascomycota</taxon>
        <taxon>Pezizomycotina</taxon>
        <taxon>Sordariomycetes</taxon>
        <taxon>Xylariomycetidae</taxon>
        <taxon>Xylariales</taxon>
        <taxon>Xylariales incertae sedis</taxon>
        <taxon>Monosporascus</taxon>
    </lineage>
</organism>
<evidence type="ECO:0000313" key="3">
    <source>
        <dbReference type="Proteomes" id="UP000294003"/>
    </source>
</evidence>
<dbReference type="EMBL" id="QJNS01000445">
    <property type="protein sequence ID" value="RYO77633.1"/>
    <property type="molecule type" value="Genomic_DNA"/>
</dbReference>
<evidence type="ECO:0000313" key="2">
    <source>
        <dbReference type="EMBL" id="RYO77633.1"/>
    </source>
</evidence>
<protein>
    <recommendedName>
        <fullName evidence="4">Glucose-methanol-choline oxidoreductase N-terminal domain-containing protein</fullName>
    </recommendedName>
</protein>
<feature type="compositionally biased region" description="Low complexity" evidence="1">
    <location>
        <begin position="221"/>
        <end position="255"/>
    </location>
</feature>
<dbReference type="Proteomes" id="UP000294003">
    <property type="component" value="Unassembled WGS sequence"/>
</dbReference>
<proteinExistence type="predicted"/>
<reference evidence="2 3" key="1">
    <citation type="submission" date="2018-06" db="EMBL/GenBank/DDBJ databases">
        <title>Complete Genomes of Monosporascus.</title>
        <authorList>
            <person name="Robinson A.J."/>
            <person name="Natvig D.O."/>
        </authorList>
    </citation>
    <scope>NUCLEOTIDE SEQUENCE [LARGE SCALE GENOMIC DNA]</scope>
    <source>
        <strain evidence="2 3">CBS 609.92</strain>
    </source>
</reference>
<feature type="region of interest" description="Disordered" evidence="1">
    <location>
        <begin position="187"/>
        <end position="255"/>
    </location>
</feature>
<keyword evidence="3" id="KW-1185">Reference proteome</keyword>
<feature type="compositionally biased region" description="Polar residues" evidence="1">
    <location>
        <begin position="207"/>
        <end position="217"/>
    </location>
</feature>
<accession>A0ABY0GXF8</accession>
<evidence type="ECO:0008006" key="4">
    <source>
        <dbReference type="Google" id="ProtNLM"/>
    </source>
</evidence>